<dbReference type="InterPro" id="IPR005801">
    <property type="entry name" value="ADC_synthase"/>
</dbReference>
<evidence type="ECO:0000256" key="1">
    <source>
        <dbReference type="ARBA" id="ARBA00013139"/>
    </source>
</evidence>
<dbReference type="Proteomes" id="UP000287908">
    <property type="component" value="Unassembled WGS sequence"/>
</dbReference>
<proteinExistence type="predicted"/>
<dbReference type="InterPro" id="IPR019999">
    <property type="entry name" value="Anth_synth_I-like"/>
</dbReference>
<dbReference type="OrthoDB" id="9803598at2"/>
<dbReference type="PANTHER" id="PTHR11236">
    <property type="entry name" value="AMINOBENZOATE/ANTHRANILATE SYNTHASE"/>
    <property type="match status" value="1"/>
</dbReference>
<dbReference type="PANTHER" id="PTHR11236:SF50">
    <property type="entry name" value="AMINODEOXYCHORISMATE SYNTHASE COMPONENT 1"/>
    <property type="match status" value="1"/>
</dbReference>
<dbReference type="InterPro" id="IPR005802">
    <property type="entry name" value="ADC_synth_comp_1"/>
</dbReference>
<dbReference type="Pfam" id="PF00425">
    <property type="entry name" value="Chorismate_bind"/>
    <property type="match status" value="1"/>
</dbReference>
<evidence type="ECO:0000259" key="4">
    <source>
        <dbReference type="Pfam" id="PF00425"/>
    </source>
</evidence>
<feature type="domain" description="Chorismate-utilising enzyme C-terminal" evidence="4">
    <location>
        <begin position="217"/>
        <end position="469"/>
    </location>
</feature>
<comment type="caution">
    <text evidence="6">The sequence shown here is derived from an EMBL/GenBank/DDBJ whole genome shotgun (WGS) entry which is preliminary data.</text>
</comment>
<keyword evidence="2" id="KW-0808">Transferase</keyword>
<evidence type="ECO:0000256" key="3">
    <source>
        <dbReference type="SAM" id="MobiDB-lite"/>
    </source>
</evidence>
<evidence type="ECO:0000259" key="5">
    <source>
        <dbReference type="Pfam" id="PF04715"/>
    </source>
</evidence>
<dbReference type="EMBL" id="PIQF01000001">
    <property type="protein sequence ID" value="RUO77929.1"/>
    <property type="molecule type" value="Genomic_DNA"/>
</dbReference>
<dbReference type="AlphaFoldDB" id="A0A432ZJ14"/>
<feature type="region of interest" description="Disordered" evidence="3">
    <location>
        <begin position="289"/>
        <end position="321"/>
    </location>
</feature>
<accession>A0A432ZJ14</accession>
<dbReference type="GO" id="GO:0000162">
    <property type="term" value="P:L-tryptophan biosynthetic process"/>
    <property type="evidence" value="ECO:0007669"/>
    <property type="project" value="TreeGrafter"/>
</dbReference>
<protein>
    <recommendedName>
        <fullName evidence="1">aminodeoxychorismate synthase</fullName>
        <ecNumber evidence="1">2.6.1.85</ecNumber>
    </recommendedName>
</protein>
<dbReference type="GO" id="GO:0046820">
    <property type="term" value="F:4-amino-4-deoxychorismate synthase activity"/>
    <property type="evidence" value="ECO:0007669"/>
    <property type="project" value="UniProtKB-EC"/>
</dbReference>
<dbReference type="PRINTS" id="PR00095">
    <property type="entry name" value="ANTSNTHASEI"/>
</dbReference>
<dbReference type="Gene3D" id="3.60.120.10">
    <property type="entry name" value="Anthranilate synthase"/>
    <property type="match status" value="1"/>
</dbReference>
<name>A0A432ZJ14_9GAMM</name>
<dbReference type="EC" id="2.6.1.85" evidence="1"/>
<dbReference type="NCBIfam" id="TIGR00553">
    <property type="entry name" value="pabB"/>
    <property type="match status" value="1"/>
</dbReference>
<reference evidence="6 7" key="1">
    <citation type="journal article" date="2011" name="Front. Microbiol.">
        <title>Genomic signatures of strain selection and enhancement in Bacillus atrophaeus var. globigii, a historical biowarfare simulant.</title>
        <authorList>
            <person name="Gibbons H.S."/>
            <person name="Broomall S.M."/>
            <person name="McNew L.A."/>
            <person name="Daligault H."/>
            <person name="Chapman C."/>
            <person name="Bruce D."/>
            <person name="Karavis M."/>
            <person name="Krepps M."/>
            <person name="McGregor P.A."/>
            <person name="Hong C."/>
            <person name="Park K.H."/>
            <person name="Akmal A."/>
            <person name="Feldman A."/>
            <person name="Lin J.S."/>
            <person name="Chang W.E."/>
            <person name="Higgs B.W."/>
            <person name="Demirev P."/>
            <person name="Lindquist J."/>
            <person name="Liem A."/>
            <person name="Fochler E."/>
            <person name="Read T.D."/>
            <person name="Tapia R."/>
            <person name="Johnson S."/>
            <person name="Bishop-Lilly K.A."/>
            <person name="Detter C."/>
            <person name="Han C."/>
            <person name="Sozhamannan S."/>
            <person name="Rosenzweig C.N."/>
            <person name="Skowronski E.W."/>
        </authorList>
    </citation>
    <scope>NUCLEOTIDE SEQUENCE [LARGE SCALE GENOMIC DNA]</scope>
    <source>
        <strain evidence="6 7">CL-SP19</strain>
    </source>
</reference>
<dbReference type="InterPro" id="IPR006805">
    <property type="entry name" value="Anth_synth_I_N"/>
</dbReference>
<dbReference type="InterPro" id="IPR015890">
    <property type="entry name" value="Chorismate_C"/>
</dbReference>
<sequence>MPKRLQLSWQEFSSRLPDRARSESLELDLWVSHCFAKHQHENYSLWLDSAAAAHSDSRYHILLKAPEFVLSADSHGTHLTQARQRWSELLPEPSSIEQTSMLEAASQIMRQCQPNIVISNPQELPFSGGFAGILGYDLGRQLETLPADNLAEYQIPDACLGFYTEALMIDKHTAQLWVLAAEGRHSDLIESWLSNSTRHTEPFRLTSNWQSNMTRSYYQRCFQQVRNYLLAGDCYQINLAQRFRAQYQGNEWHAYQQLRTVNDAPFSAFMRLPEGCILSVSPERFLAVDSSGQVQTKPIKGTRPRASDTEQDAAQREQLQASEKDRAENLMIVDLLRNDLSRSCQPGTIDVPQLFAIESFPAVHHLVSTVIGQLNPDKTAIDLVRAAFPGGSITGAPKIRAMEIIEELEPNRRSVYCGSMAYFSIDGNCDSSITIRTVLAERQHLYCWAGGGLVIDSEEPAEYQETLDKVARILPVLESV</sequence>
<evidence type="ECO:0000313" key="6">
    <source>
        <dbReference type="EMBL" id="RUO77929.1"/>
    </source>
</evidence>
<dbReference type="GO" id="GO:0009396">
    <property type="term" value="P:folic acid-containing compound biosynthetic process"/>
    <property type="evidence" value="ECO:0007669"/>
    <property type="project" value="InterPro"/>
</dbReference>
<feature type="domain" description="Anthranilate synthase component I N-terminal" evidence="5">
    <location>
        <begin position="34"/>
        <end position="177"/>
    </location>
</feature>
<keyword evidence="7" id="KW-1185">Reference proteome</keyword>
<dbReference type="Pfam" id="PF04715">
    <property type="entry name" value="Anth_synt_I_N"/>
    <property type="match status" value="1"/>
</dbReference>
<dbReference type="SUPFAM" id="SSF56322">
    <property type="entry name" value="ADC synthase"/>
    <property type="match status" value="1"/>
</dbReference>
<evidence type="ECO:0000256" key="2">
    <source>
        <dbReference type="ARBA" id="ARBA00022679"/>
    </source>
</evidence>
<dbReference type="RefSeq" id="WP_126784262.1">
    <property type="nucleotide sequence ID" value="NZ_PIQF01000001.1"/>
</dbReference>
<organism evidence="6 7">
    <name type="scientific">Idiomarina seosinensis</name>
    <dbReference type="NCBI Taxonomy" id="281739"/>
    <lineage>
        <taxon>Bacteria</taxon>
        <taxon>Pseudomonadati</taxon>
        <taxon>Pseudomonadota</taxon>
        <taxon>Gammaproteobacteria</taxon>
        <taxon>Alteromonadales</taxon>
        <taxon>Idiomarinaceae</taxon>
        <taxon>Idiomarina</taxon>
    </lineage>
</organism>
<gene>
    <name evidence="6" type="primary">pabB</name>
    <name evidence="6" type="ORF">CWI81_05480</name>
</gene>
<evidence type="ECO:0000313" key="7">
    <source>
        <dbReference type="Proteomes" id="UP000287908"/>
    </source>
</evidence>